<sequence>MSWRVARYIDCFFWPQQLIRNSASVARLVTTSVMKHAHAFLAVKSPASNASESHIVVGGISMRPPNPSRTKDGFQFLRRVRHHPDTLDFVNETEDLIQDYFYDGDPKSAAVGSSFPGIHFKPPPSHRASLASVTSHMDVDLPSMNASSPSQGTALTASPSAQSTHPSEQFNVVTPNSAPTRSQSRKSLPTRGMQIPTICVSLDAADGPSDPRLQLDFTSPYPYFRFDVPTTLSQQQHVGQCHLCPLRAAFGLYAGLRSALIQFHSPADRDPAAVDIVVSDSHGHLTGIAALIRAAQEQLGANKKPVTPVQR</sequence>
<reference evidence="2 3" key="1">
    <citation type="submission" date="2024-04" db="EMBL/GenBank/DDBJ databases">
        <title>Phyllosticta paracitricarpa is synonymous to the EU quarantine fungus P. citricarpa based on phylogenomic analyses.</title>
        <authorList>
            <consortium name="Lawrence Berkeley National Laboratory"/>
            <person name="Van Ingen-Buijs V.A."/>
            <person name="Van Westerhoven A.C."/>
            <person name="Haridas S."/>
            <person name="Skiadas P."/>
            <person name="Martin F."/>
            <person name="Groenewald J.Z."/>
            <person name="Crous P.W."/>
            <person name="Seidl M.F."/>
        </authorList>
    </citation>
    <scope>NUCLEOTIDE SEQUENCE [LARGE SCALE GENOMIC DNA]</scope>
    <source>
        <strain evidence="2 3">CBS 122670</strain>
    </source>
</reference>
<protein>
    <submittedName>
        <fullName evidence="2">Uncharacterized protein</fullName>
    </submittedName>
</protein>
<gene>
    <name evidence="2" type="ORF">IWX46DRAFT_582539</name>
</gene>
<dbReference type="EMBL" id="JBBPDW010000025">
    <property type="protein sequence ID" value="KAK7541373.1"/>
    <property type="molecule type" value="Genomic_DNA"/>
</dbReference>
<evidence type="ECO:0000313" key="3">
    <source>
        <dbReference type="Proteomes" id="UP001365128"/>
    </source>
</evidence>
<keyword evidence="3" id="KW-1185">Reference proteome</keyword>
<organism evidence="2 3">
    <name type="scientific">Phyllosticta citricarpa</name>
    <dbReference type="NCBI Taxonomy" id="55181"/>
    <lineage>
        <taxon>Eukaryota</taxon>
        <taxon>Fungi</taxon>
        <taxon>Dikarya</taxon>
        <taxon>Ascomycota</taxon>
        <taxon>Pezizomycotina</taxon>
        <taxon>Dothideomycetes</taxon>
        <taxon>Dothideomycetes incertae sedis</taxon>
        <taxon>Botryosphaeriales</taxon>
        <taxon>Phyllostictaceae</taxon>
        <taxon>Phyllosticta</taxon>
    </lineage>
</organism>
<evidence type="ECO:0000256" key="1">
    <source>
        <dbReference type="SAM" id="MobiDB-lite"/>
    </source>
</evidence>
<evidence type="ECO:0000313" key="2">
    <source>
        <dbReference type="EMBL" id="KAK7541373.1"/>
    </source>
</evidence>
<feature type="compositionally biased region" description="Polar residues" evidence="1">
    <location>
        <begin position="144"/>
        <end position="187"/>
    </location>
</feature>
<dbReference type="Proteomes" id="UP001365128">
    <property type="component" value="Unassembled WGS sequence"/>
</dbReference>
<accession>A0ABR1M1Q6</accession>
<comment type="caution">
    <text evidence="2">The sequence shown here is derived from an EMBL/GenBank/DDBJ whole genome shotgun (WGS) entry which is preliminary data.</text>
</comment>
<proteinExistence type="predicted"/>
<feature type="region of interest" description="Disordered" evidence="1">
    <location>
        <begin position="140"/>
        <end position="189"/>
    </location>
</feature>
<name>A0ABR1M1Q6_9PEZI</name>